<accession>A0A1L8HCF2</accession>
<dbReference type="CTD" id="495454"/>
<organism evidence="5 6">
    <name type="scientific">Xenopus laevis</name>
    <name type="common">African clawed frog</name>
    <dbReference type="NCBI Taxonomy" id="8355"/>
    <lineage>
        <taxon>Eukaryota</taxon>
        <taxon>Metazoa</taxon>
        <taxon>Chordata</taxon>
        <taxon>Craniata</taxon>
        <taxon>Vertebrata</taxon>
        <taxon>Euteleostomi</taxon>
        <taxon>Amphibia</taxon>
        <taxon>Batrachia</taxon>
        <taxon>Anura</taxon>
        <taxon>Pipoidea</taxon>
        <taxon>Pipidae</taxon>
        <taxon>Xenopodinae</taxon>
        <taxon>Xenopus</taxon>
        <taxon>Xenopus</taxon>
    </lineage>
</organism>
<evidence type="ECO:0000256" key="3">
    <source>
        <dbReference type="ARBA" id="ARBA00023319"/>
    </source>
</evidence>
<dbReference type="InterPro" id="IPR013783">
    <property type="entry name" value="Ig-like_fold"/>
</dbReference>
<evidence type="ECO:0000313" key="5">
    <source>
        <dbReference type="Proteomes" id="UP000186698"/>
    </source>
</evidence>
<dbReference type="PaxDb" id="8355-A0A1L8HCF2"/>
<proteinExistence type="predicted"/>
<feature type="domain" description="Ig-like" evidence="4">
    <location>
        <begin position="25"/>
        <end position="125"/>
    </location>
</feature>
<dbReference type="InterPro" id="IPR053896">
    <property type="entry name" value="BTN3A2-like_Ig-C"/>
</dbReference>
<feature type="domain" description="Ig-like" evidence="4">
    <location>
        <begin position="130"/>
        <end position="222"/>
    </location>
</feature>
<evidence type="ECO:0000313" key="6">
    <source>
        <dbReference type="RefSeq" id="XP_041437006.1"/>
    </source>
</evidence>
<sequence>MAGDRISFVVYVLLLCLVTGYGVSGTILQGPSDLTLLSGSNATFQCTVAPSWTSLTWIYQNVQIVIISPREVKVDPNQNLVVQNFTNAVTGDFTSIVTFINVKKSNSGLIQCYSLSSLSKEANLSVQVNGSLDIAKRSLTVITNSTVDISCRAAGWFPIPKITWTLNHTVVNSSEYTTTSTATQGDLYNVNSTLKLTLLGNTSVTCIARIEATEQSSTVNITATVAGSRTFDNTAIIIAATVSVGCFLLIVLIIIVVLVCCRKEKQREMSYQSTAWAASAKTSSDLSYKHNYNYDPDFSEVQRPLPSLPSVTNSTVSHPYEVHLDTDYSQVPGQRWNDTFLKKIRHVTHV</sequence>
<dbReference type="SUPFAM" id="SSF48726">
    <property type="entry name" value="Immunoglobulin"/>
    <property type="match status" value="2"/>
</dbReference>
<keyword evidence="2" id="KW-0472">Membrane</keyword>
<evidence type="ECO:0000256" key="1">
    <source>
        <dbReference type="ARBA" id="ARBA00004370"/>
    </source>
</evidence>
<reference evidence="6" key="1">
    <citation type="submission" date="2025-08" db="UniProtKB">
        <authorList>
            <consortium name="RefSeq"/>
        </authorList>
    </citation>
    <scope>IDENTIFICATION</scope>
    <source>
        <strain evidence="6">J_2021</strain>
        <tissue evidence="6">Erythrocytes</tissue>
    </source>
</reference>
<dbReference type="OrthoDB" id="8822248at2759"/>
<dbReference type="PROSITE" id="PS50835">
    <property type="entry name" value="IG_LIKE"/>
    <property type="match status" value="2"/>
</dbReference>
<gene>
    <name evidence="6" type="primary">LOC495454</name>
</gene>
<dbReference type="Gene3D" id="2.60.40.10">
    <property type="entry name" value="Immunoglobulins"/>
    <property type="match status" value="2"/>
</dbReference>
<dbReference type="SMART" id="SM00409">
    <property type="entry name" value="IG"/>
    <property type="match status" value="2"/>
</dbReference>
<dbReference type="InterPro" id="IPR036179">
    <property type="entry name" value="Ig-like_dom_sf"/>
</dbReference>
<dbReference type="GO" id="GO:0016020">
    <property type="term" value="C:membrane"/>
    <property type="evidence" value="ECO:0007669"/>
    <property type="project" value="UniProtKB-SubCell"/>
</dbReference>
<dbReference type="GeneID" id="495454"/>
<dbReference type="OMA" id="HSSYYFV"/>
<dbReference type="GO" id="GO:0005923">
    <property type="term" value="C:bicellular tight junction"/>
    <property type="evidence" value="ECO:0000318"/>
    <property type="project" value="GO_Central"/>
</dbReference>
<evidence type="ECO:0000259" key="4">
    <source>
        <dbReference type="PROSITE" id="PS50835"/>
    </source>
</evidence>
<name>A0A1L8HCF2_XENLA</name>
<dbReference type="GO" id="GO:0098609">
    <property type="term" value="P:cell-cell adhesion"/>
    <property type="evidence" value="ECO:0000318"/>
    <property type="project" value="GO_Central"/>
</dbReference>
<dbReference type="AlphaFoldDB" id="A0A1L8HCF2"/>
<dbReference type="STRING" id="8355.A0A1L8HCF2"/>
<evidence type="ECO:0000256" key="2">
    <source>
        <dbReference type="ARBA" id="ARBA00023136"/>
    </source>
</evidence>
<dbReference type="InterPro" id="IPR007110">
    <property type="entry name" value="Ig-like_dom"/>
</dbReference>
<dbReference type="Pfam" id="PF22705">
    <property type="entry name" value="C2-set_3"/>
    <property type="match status" value="1"/>
</dbReference>
<dbReference type="Bgee" id="495454">
    <property type="expression patterns" value="Expressed in stomach and 7 other cell types or tissues"/>
</dbReference>
<dbReference type="PANTHER" id="PTHR44991:SF1">
    <property type="entry name" value="IMMUNOGLOBULIN SUPERFAMILY MEMBER 5"/>
    <property type="match status" value="1"/>
</dbReference>
<dbReference type="GO" id="GO:0009986">
    <property type="term" value="C:cell surface"/>
    <property type="evidence" value="ECO:0000318"/>
    <property type="project" value="GO_Central"/>
</dbReference>
<protein>
    <submittedName>
        <fullName evidence="6">Uncharacterized protein LOC495454 isoform X1</fullName>
    </submittedName>
</protein>
<dbReference type="RefSeq" id="XP_041437006.1">
    <property type="nucleotide sequence ID" value="XM_041581072.1"/>
</dbReference>
<keyword evidence="3" id="KW-0393">Immunoglobulin domain</keyword>
<comment type="subcellular location">
    <subcellularLocation>
        <location evidence="1">Membrane</location>
    </subcellularLocation>
</comment>
<dbReference type="InterPro" id="IPR003599">
    <property type="entry name" value="Ig_sub"/>
</dbReference>
<dbReference type="PANTHER" id="PTHR44991">
    <property type="entry name" value="IMMUNOGLOBULIN SUPERFAMILY MEMBER 5"/>
    <property type="match status" value="1"/>
</dbReference>
<keyword evidence="5" id="KW-1185">Reference proteome</keyword>
<dbReference type="Proteomes" id="UP000186698">
    <property type="component" value="Chromosome 2L"/>
</dbReference>